<keyword evidence="1" id="KW-1185">Reference proteome</keyword>
<dbReference type="Proteomes" id="UP000887565">
    <property type="component" value="Unplaced"/>
</dbReference>
<protein>
    <submittedName>
        <fullName evidence="2">Ig-like domain-containing protein</fullName>
    </submittedName>
</protein>
<evidence type="ECO:0000313" key="1">
    <source>
        <dbReference type="Proteomes" id="UP000887565"/>
    </source>
</evidence>
<dbReference type="AlphaFoldDB" id="A0A915I0X7"/>
<evidence type="ECO:0000313" key="2">
    <source>
        <dbReference type="WBParaSite" id="nRc.2.0.1.t07142-RA"/>
    </source>
</evidence>
<accession>A0A915I0X7</accession>
<dbReference type="WBParaSite" id="nRc.2.0.1.t07142-RA">
    <property type="protein sequence ID" value="nRc.2.0.1.t07142-RA"/>
    <property type="gene ID" value="nRc.2.0.1.g07142"/>
</dbReference>
<sequence>MKWLIRTTAVIFIIATIKSCIFALKKGNAINYDDTATTKFNQSEEVVAFLRTIVSVHSPFSYQTNQLRIIGFLNDYRKYPSTLLIPDGYLTFLCTKTGCRKTYMLYPSGGLIGDADRRDRQLDRRHRFDLNNITRQRLSVATVRVDNDLELGEYKCVCGKSERTPLYSIQVLYRPCQVIIYNNLQQIYLSFINPPLEKSVCVTHQLKIYKKDSITPTSKCQYADGCTKSLSQLMGCLVVKGGADSRESKSKKSMKCEKLTANICTKIHGPDSRYTKRIYTVCTTNGRKLDNLCEAVASGNSDTTPIYYTRKSDNENCSTKNKDGVFPKAVYWQHTHTPAACSFKYREHWKLTPLQSFVYTEQNRSISLCYVCSSKRSKINYTIEFDKYEIIRENAPCRKMNGSYVAFLNISTSTGPRARINIAEKRSYVDILYASEIKALRSIVSRLSFSPRNIYVTCEHDMNRHESNPANGFIEYEWRDPSGSSIFYPDTKDHGHTHELIGVGNHTCYVKLKSCYFHTKHTLIFASSVYEAQLH</sequence>
<proteinExistence type="predicted"/>
<reference evidence="2" key="1">
    <citation type="submission" date="2022-11" db="UniProtKB">
        <authorList>
            <consortium name="WormBaseParasite"/>
        </authorList>
    </citation>
    <scope>IDENTIFICATION</scope>
</reference>
<name>A0A915I0X7_ROMCU</name>
<organism evidence="1 2">
    <name type="scientific">Romanomermis culicivorax</name>
    <name type="common">Nematode worm</name>
    <dbReference type="NCBI Taxonomy" id="13658"/>
    <lineage>
        <taxon>Eukaryota</taxon>
        <taxon>Metazoa</taxon>
        <taxon>Ecdysozoa</taxon>
        <taxon>Nematoda</taxon>
        <taxon>Enoplea</taxon>
        <taxon>Dorylaimia</taxon>
        <taxon>Mermithida</taxon>
        <taxon>Mermithoidea</taxon>
        <taxon>Mermithidae</taxon>
        <taxon>Romanomermis</taxon>
    </lineage>
</organism>